<dbReference type="eggNOG" id="KOG4391">
    <property type="taxonomic scope" value="Eukaryota"/>
</dbReference>
<dbReference type="Gene3D" id="3.40.50.1820">
    <property type="entry name" value="alpha/beta hydrolase"/>
    <property type="match status" value="1"/>
</dbReference>
<dbReference type="GO" id="GO:0016020">
    <property type="term" value="C:membrane"/>
    <property type="evidence" value="ECO:0000318"/>
    <property type="project" value="GO_Central"/>
</dbReference>
<evidence type="ECO:0000259" key="2">
    <source>
        <dbReference type="Pfam" id="PF12146"/>
    </source>
</evidence>
<dbReference type="STRING" id="402676.B6JWJ8"/>
<feature type="domain" description="Serine aminopeptidase S33" evidence="2">
    <location>
        <begin position="115"/>
        <end position="221"/>
    </location>
</feature>
<dbReference type="OMA" id="QYWTSED"/>
<keyword evidence="1" id="KW-0472">Membrane</keyword>
<dbReference type="RefSeq" id="XP_002172042.1">
    <property type="nucleotide sequence ID" value="XM_002172006.2"/>
</dbReference>
<dbReference type="HOGENOM" id="CLU_029375_2_0_1"/>
<dbReference type="PANTHER" id="PTHR12277">
    <property type="entry name" value="ALPHA/BETA HYDROLASE DOMAIN-CONTAINING PROTEIN"/>
    <property type="match status" value="1"/>
</dbReference>
<evidence type="ECO:0000313" key="4">
    <source>
        <dbReference type="JaponicusDB" id="SJAG_00774"/>
    </source>
</evidence>
<dbReference type="EMBL" id="KE651166">
    <property type="protein sequence ID" value="EEB05749.1"/>
    <property type="molecule type" value="Genomic_DNA"/>
</dbReference>
<reference evidence="3 5" key="1">
    <citation type="journal article" date="2011" name="Science">
        <title>Comparative functional genomics of the fission yeasts.</title>
        <authorList>
            <person name="Rhind N."/>
            <person name="Chen Z."/>
            <person name="Yassour M."/>
            <person name="Thompson D.A."/>
            <person name="Haas B.J."/>
            <person name="Habib N."/>
            <person name="Wapinski I."/>
            <person name="Roy S."/>
            <person name="Lin M.F."/>
            <person name="Heiman D.I."/>
            <person name="Young S.K."/>
            <person name="Furuya K."/>
            <person name="Guo Y."/>
            <person name="Pidoux A."/>
            <person name="Chen H.M."/>
            <person name="Robbertse B."/>
            <person name="Goldberg J.M."/>
            <person name="Aoki K."/>
            <person name="Bayne E.H."/>
            <person name="Berlin A.M."/>
            <person name="Desjardins C.A."/>
            <person name="Dobbs E."/>
            <person name="Dukaj L."/>
            <person name="Fan L."/>
            <person name="FitzGerald M.G."/>
            <person name="French C."/>
            <person name="Gujja S."/>
            <person name="Hansen K."/>
            <person name="Keifenheim D."/>
            <person name="Levin J.Z."/>
            <person name="Mosher R.A."/>
            <person name="Mueller C.A."/>
            <person name="Pfiffner J."/>
            <person name="Priest M."/>
            <person name="Russ C."/>
            <person name="Smialowska A."/>
            <person name="Swoboda P."/>
            <person name="Sykes S.M."/>
            <person name="Vaughn M."/>
            <person name="Vengrova S."/>
            <person name="Yoder R."/>
            <person name="Zeng Q."/>
            <person name="Allshire R."/>
            <person name="Baulcombe D."/>
            <person name="Birren B.W."/>
            <person name="Brown W."/>
            <person name="Ekwall K."/>
            <person name="Kellis M."/>
            <person name="Leatherwood J."/>
            <person name="Levin H."/>
            <person name="Margalit H."/>
            <person name="Martienssen R."/>
            <person name="Nieduszynski C.A."/>
            <person name="Spatafora J.W."/>
            <person name="Friedman N."/>
            <person name="Dalgaard J.Z."/>
            <person name="Baumann P."/>
            <person name="Niki H."/>
            <person name="Regev A."/>
            <person name="Nusbaum C."/>
        </authorList>
    </citation>
    <scope>NUCLEOTIDE SEQUENCE [LARGE SCALE GENOMIC DNA]</scope>
    <source>
        <strain evidence="5">yFS275 / FY16936</strain>
    </source>
</reference>
<evidence type="ECO:0000313" key="3">
    <source>
        <dbReference type="EMBL" id="EEB05749.1"/>
    </source>
</evidence>
<dbReference type="GeneID" id="7048850"/>
<dbReference type="AlphaFoldDB" id="B6JWJ8"/>
<gene>
    <name evidence="4" type="primary">bem46</name>
    <name evidence="3" type="ORF">SJAG_00774</name>
</gene>
<dbReference type="OrthoDB" id="10249433at2759"/>
<protein>
    <submittedName>
        <fullName evidence="3">Esterase/lipase</fullName>
    </submittedName>
</protein>
<organism evidence="3 5">
    <name type="scientific">Schizosaccharomyces japonicus (strain yFS275 / FY16936)</name>
    <name type="common">Fission yeast</name>
    <dbReference type="NCBI Taxonomy" id="402676"/>
    <lineage>
        <taxon>Eukaryota</taxon>
        <taxon>Fungi</taxon>
        <taxon>Dikarya</taxon>
        <taxon>Ascomycota</taxon>
        <taxon>Taphrinomycotina</taxon>
        <taxon>Schizosaccharomycetes</taxon>
        <taxon>Schizosaccharomycetales</taxon>
        <taxon>Schizosaccharomycetaceae</taxon>
        <taxon>Schizosaccharomyces</taxon>
    </lineage>
</organism>
<name>B6JWJ8_SCHJY</name>
<dbReference type="InterPro" id="IPR022742">
    <property type="entry name" value="Hydrolase_4"/>
</dbReference>
<evidence type="ECO:0000256" key="1">
    <source>
        <dbReference type="SAM" id="Phobius"/>
    </source>
</evidence>
<sequence>MGQSFSAIALNVLKYGGLASLLVTLLTLGLLYSYQTSIIYPSSFPKGSRTNVPLPSTYNLKYERLSLKTRDKQTLDSFLMLQEHDPESRPTLLYFHANAGNMGHRLPIARVFYTALNMNVFIISYRGYGKSTGVASENGLQIDAQTALDFLKDHPVCSKTKIVVYGQSIGGAVGIALTAKNQDSVSALLLENTFLSIPDMIPTVIPFGAPVLSRFCTQRWPSKTRIKKIDKVPVLFLSAESDELVPPSHMKLLFAASKSPKKQFRSFRNVHHNDTCLAQGYFQVIADFLQTNDVLKLTA</sequence>
<dbReference type="Pfam" id="PF12146">
    <property type="entry name" value="Hydrolase_4"/>
    <property type="match status" value="1"/>
</dbReference>
<dbReference type="PANTHER" id="PTHR12277:SF81">
    <property type="entry name" value="PROTEIN ABHD13"/>
    <property type="match status" value="1"/>
</dbReference>
<keyword evidence="5" id="KW-1185">Reference proteome</keyword>
<accession>B6JWJ8</accession>
<keyword evidence="1" id="KW-1133">Transmembrane helix</keyword>
<dbReference type="JaponicusDB" id="SJAG_00774">
    <property type="gene designation" value="bem46"/>
</dbReference>
<dbReference type="Proteomes" id="UP000001744">
    <property type="component" value="Unassembled WGS sequence"/>
</dbReference>
<evidence type="ECO:0000313" key="5">
    <source>
        <dbReference type="Proteomes" id="UP000001744"/>
    </source>
</evidence>
<dbReference type="VEuPathDB" id="FungiDB:SJAG_00774"/>
<keyword evidence="1" id="KW-0812">Transmembrane</keyword>
<proteinExistence type="predicted"/>
<feature type="transmembrane region" description="Helical" evidence="1">
    <location>
        <begin position="12"/>
        <end position="34"/>
    </location>
</feature>
<dbReference type="InterPro" id="IPR029058">
    <property type="entry name" value="AB_hydrolase_fold"/>
</dbReference>
<dbReference type="GO" id="GO:0008474">
    <property type="term" value="F:palmitoyl-(protein) hydrolase activity"/>
    <property type="evidence" value="ECO:0000318"/>
    <property type="project" value="GO_Central"/>
</dbReference>
<dbReference type="SUPFAM" id="SSF53474">
    <property type="entry name" value="alpha/beta-Hydrolases"/>
    <property type="match status" value="1"/>
</dbReference>